<evidence type="ECO:0000256" key="4">
    <source>
        <dbReference type="ARBA" id="ARBA00022801"/>
    </source>
</evidence>
<evidence type="ECO:0000259" key="8">
    <source>
        <dbReference type="SMART" id="SM00986"/>
    </source>
</evidence>
<evidence type="ECO:0000256" key="1">
    <source>
        <dbReference type="ARBA" id="ARBA00022485"/>
    </source>
</evidence>
<protein>
    <recommendedName>
        <fullName evidence="8">Uracil-DNA glycosylase-like domain-containing protein</fullName>
    </recommendedName>
</protein>
<dbReference type="PANTHER" id="PTHR33693:SF1">
    <property type="entry name" value="TYPE-4 URACIL-DNA GLYCOSYLASE"/>
    <property type="match status" value="1"/>
</dbReference>
<dbReference type="Proteomes" id="UP000015523">
    <property type="component" value="Unassembled WGS sequence"/>
</dbReference>
<dbReference type="GO" id="GO:0051539">
    <property type="term" value="F:4 iron, 4 sulfur cluster binding"/>
    <property type="evidence" value="ECO:0007669"/>
    <property type="project" value="UniProtKB-KW"/>
</dbReference>
<dbReference type="STRING" id="1346791.M529_20500"/>
<dbReference type="PANTHER" id="PTHR33693">
    <property type="entry name" value="TYPE-5 URACIL-DNA GLYCOSYLASE"/>
    <property type="match status" value="1"/>
</dbReference>
<dbReference type="InterPro" id="IPR005122">
    <property type="entry name" value="Uracil-DNA_glycosylase-like"/>
</dbReference>
<evidence type="ECO:0000256" key="6">
    <source>
        <dbReference type="ARBA" id="ARBA00023014"/>
    </source>
</evidence>
<proteinExistence type="predicted"/>
<dbReference type="SMART" id="SM00987">
    <property type="entry name" value="UreE_C"/>
    <property type="match status" value="1"/>
</dbReference>
<name>T0J0C7_9SPHN</name>
<keyword evidence="2" id="KW-0479">Metal-binding</keyword>
<dbReference type="GO" id="GO:0006281">
    <property type="term" value="P:DNA repair"/>
    <property type="evidence" value="ECO:0007669"/>
    <property type="project" value="UniProtKB-KW"/>
</dbReference>
<evidence type="ECO:0000256" key="2">
    <source>
        <dbReference type="ARBA" id="ARBA00022723"/>
    </source>
</evidence>
<dbReference type="GO" id="GO:0046872">
    <property type="term" value="F:metal ion binding"/>
    <property type="evidence" value="ECO:0007669"/>
    <property type="project" value="UniProtKB-KW"/>
</dbReference>
<keyword evidence="6" id="KW-0411">Iron-sulfur</keyword>
<keyword evidence="1" id="KW-0004">4Fe-4S</keyword>
<reference evidence="9 10" key="1">
    <citation type="journal article" date="2013" name="Genome Announc.">
        <title>Draft Genome Sequence of Sphingobium ummariense Strain RL-3, a Hexachlorocyclohexane-Degrading Bacterium.</title>
        <authorList>
            <person name="Kohli P."/>
            <person name="Dua A."/>
            <person name="Sangwan N."/>
            <person name="Oldach P."/>
            <person name="Khurana J.P."/>
            <person name="Lal R."/>
        </authorList>
    </citation>
    <scope>NUCLEOTIDE SEQUENCE [LARGE SCALE GENOMIC DNA]</scope>
    <source>
        <strain evidence="9 10">RL-3</strain>
    </source>
</reference>
<evidence type="ECO:0000256" key="3">
    <source>
        <dbReference type="ARBA" id="ARBA00022763"/>
    </source>
</evidence>
<keyword evidence="10" id="KW-1185">Reference proteome</keyword>
<sequence length="237" mass="25152">MQVTEAAAAGAYLAWWAQAGVDCATGEAPVNWLRPSPMPRAGQSAPSIAPIAEKPRTLEAFQQWLATDPAQPERGWHGQPILPTGPAMARLMVVTDMPDPADVAAASLLAERAGLLLDAMLAAIGLARGDIYLTSLFLSRAPGGMVEAADLGVAAERMRSHVALAAPRRLLILGDRTTRALMPSNDSRPADALRPFNHDGGTVPALATFHPRLLLGQPAAKAECWRVLQSLIEEDHP</sequence>
<dbReference type="AlphaFoldDB" id="T0J0C7"/>
<accession>T0J0C7</accession>
<keyword evidence="3" id="KW-0227">DNA damage</keyword>
<dbReference type="Pfam" id="PF03167">
    <property type="entry name" value="UDG"/>
    <property type="match status" value="1"/>
</dbReference>
<evidence type="ECO:0000313" key="9">
    <source>
        <dbReference type="EMBL" id="EQB30252.1"/>
    </source>
</evidence>
<organism evidence="9 10">
    <name type="scientific">Sphingobium ummariense RL-3</name>
    <dbReference type="NCBI Taxonomy" id="1346791"/>
    <lineage>
        <taxon>Bacteria</taxon>
        <taxon>Pseudomonadati</taxon>
        <taxon>Pseudomonadota</taxon>
        <taxon>Alphaproteobacteria</taxon>
        <taxon>Sphingomonadales</taxon>
        <taxon>Sphingomonadaceae</taxon>
        <taxon>Sphingobium</taxon>
    </lineage>
</organism>
<evidence type="ECO:0000256" key="7">
    <source>
        <dbReference type="ARBA" id="ARBA00023204"/>
    </source>
</evidence>
<feature type="domain" description="Uracil-DNA glycosylase-like" evidence="8">
    <location>
        <begin position="82"/>
        <end position="229"/>
    </location>
</feature>
<gene>
    <name evidence="9" type="ORF">M529_20500</name>
</gene>
<dbReference type="SMART" id="SM00986">
    <property type="entry name" value="UDG"/>
    <property type="match status" value="1"/>
</dbReference>
<comment type="caution">
    <text evidence="9">The sequence shown here is derived from an EMBL/GenBank/DDBJ whole genome shotgun (WGS) entry which is preliminary data.</text>
</comment>
<keyword evidence="5" id="KW-0408">Iron</keyword>
<evidence type="ECO:0000313" key="10">
    <source>
        <dbReference type="Proteomes" id="UP000015523"/>
    </source>
</evidence>
<dbReference type="InterPro" id="IPR051536">
    <property type="entry name" value="UDG_Type-4/5"/>
</dbReference>
<dbReference type="InterPro" id="IPR036895">
    <property type="entry name" value="Uracil-DNA_glycosylase-like_sf"/>
</dbReference>
<keyword evidence="7" id="KW-0234">DNA repair</keyword>
<dbReference type="eggNOG" id="COG1573">
    <property type="taxonomic scope" value="Bacteria"/>
</dbReference>
<keyword evidence="4" id="KW-0378">Hydrolase</keyword>
<evidence type="ECO:0000256" key="5">
    <source>
        <dbReference type="ARBA" id="ARBA00023004"/>
    </source>
</evidence>
<dbReference type="Gene3D" id="3.40.470.10">
    <property type="entry name" value="Uracil-DNA glycosylase-like domain"/>
    <property type="match status" value="1"/>
</dbReference>
<dbReference type="PATRIC" id="fig|1346791.3.peg.3965"/>
<dbReference type="SUPFAM" id="SSF52141">
    <property type="entry name" value="Uracil-DNA glycosylase-like"/>
    <property type="match status" value="1"/>
</dbReference>
<dbReference type="EMBL" id="AUWY01000123">
    <property type="protein sequence ID" value="EQB30252.1"/>
    <property type="molecule type" value="Genomic_DNA"/>
</dbReference>
<dbReference type="GO" id="GO:0097506">
    <property type="term" value="F:deaminated base DNA N-glycosylase activity"/>
    <property type="evidence" value="ECO:0007669"/>
    <property type="project" value="UniProtKB-ARBA"/>
</dbReference>
<dbReference type="OrthoDB" id="5290748at2"/>